<dbReference type="InterPro" id="IPR002213">
    <property type="entry name" value="UDP_glucos_trans"/>
</dbReference>
<name>A0ABW8A9M0_9ACTN</name>
<dbReference type="EMBL" id="JBITMB010000006">
    <property type="protein sequence ID" value="MFI7443489.1"/>
    <property type="molecule type" value="Genomic_DNA"/>
</dbReference>
<dbReference type="InterPro" id="IPR048284">
    <property type="entry name" value="EryCIII-like_N"/>
</dbReference>
<evidence type="ECO:0000256" key="3">
    <source>
        <dbReference type="ARBA" id="ARBA00022679"/>
    </source>
</evidence>
<evidence type="ECO:0000259" key="7">
    <source>
        <dbReference type="Pfam" id="PF21036"/>
    </source>
</evidence>
<comment type="similarity">
    <text evidence="1">Belongs to the glycosyltransferase 28 family.</text>
</comment>
<keyword evidence="2" id="KW-0328">Glycosyltransferase</keyword>
<evidence type="ECO:0000313" key="9">
    <source>
        <dbReference type="Proteomes" id="UP001612928"/>
    </source>
</evidence>
<dbReference type="RefSeq" id="WP_397023661.1">
    <property type="nucleotide sequence ID" value="NZ_JBITMB010000006.1"/>
</dbReference>
<evidence type="ECO:0000256" key="4">
    <source>
        <dbReference type="ARBA" id="ARBA00023194"/>
    </source>
</evidence>
<dbReference type="SUPFAM" id="SSF53756">
    <property type="entry name" value="UDP-Glycosyltransferase/glycogen phosphorylase"/>
    <property type="match status" value="1"/>
</dbReference>
<accession>A0ABW8A9M0</accession>
<dbReference type="Proteomes" id="UP001612928">
    <property type="component" value="Unassembled WGS sequence"/>
</dbReference>
<organism evidence="8 9">
    <name type="scientific">Nonomuraea indica</name>
    <dbReference type="NCBI Taxonomy" id="1581193"/>
    <lineage>
        <taxon>Bacteria</taxon>
        <taxon>Bacillati</taxon>
        <taxon>Actinomycetota</taxon>
        <taxon>Actinomycetes</taxon>
        <taxon>Streptosporangiales</taxon>
        <taxon>Streptosporangiaceae</taxon>
        <taxon>Nonomuraea</taxon>
    </lineage>
</organism>
<dbReference type="Gene3D" id="3.40.50.2000">
    <property type="entry name" value="Glycogen Phosphorylase B"/>
    <property type="match status" value="2"/>
</dbReference>
<dbReference type="PANTHER" id="PTHR48050">
    <property type="entry name" value="STEROL 3-BETA-GLUCOSYLTRANSFERASE"/>
    <property type="match status" value="1"/>
</dbReference>
<evidence type="ECO:0000256" key="1">
    <source>
        <dbReference type="ARBA" id="ARBA00006962"/>
    </source>
</evidence>
<feature type="domain" description="Erythromycin biosynthesis protein CIII-like C-terminal" evidence="6">
    <location>
        <begin position="273"/>
        <end position="416"/>
    </location>
</feature>
<dbReference type="Pfam" id="PF06722">
    <property type="entry name" value="EryCIII-like_C"/>
    <property type="match status" value="1"/>
</dbReference>
<gene>
    <name evidence="8" type="ORF">ACIBP5_26260</name>
</gene>
<evidence type="ECO:0000256" key="2">
    <source>
        <dbReference type="ARBA" id="ARBA00022676"/>
    </source>
</evidence>
<proteinExistence type="inferred from homology"/>
<evidence type="ECO:0000259" key="6">
    <source>
        <dbReference type="Pfam" id="PF06722"/>
    </source>
</evidence>
<feature type="compositionally biased region" description="Basic and acidic residues" evidence="5">
    <location>
        <begin position="412"/>
        <end position="422"/>
    </location>
</feature>
<protein>
    <submittedName>
        <fullName evidence="8">Activator-dependent family glycosyltransferase</fullName>
    </submittedName>
</protein>
<dbReference type="InterPro" id="IPR050426">
    <property type="entry name" value="Glycosyltransferase_28"/>
</dbReference>
<evidence type="ECO:0000256" key="5">
    <source>
        <dbReference type="SAM" id="MobiDB-lite"/>
    </source>
</evidence>
<feature type="domain" description="Erythromycin biosynthesis protein CIII-like N-terminal" evidence="7">
    <location>
        <begin position="22"/>
        <end position="257"/>
    </location>
</feature>
<sequence>MRVVVATIAENAHLQGMVPVGWALRTAGHEVRVASQPRLADAVAGSGLTAVPVGRDHDLWRVMNAYQVVDGLGERAPLFGRAGRPAEEITWEYVRDGYRRVVPWWWRMVNDPMIDDLVAYCREWRPDLVIWGPVTFAGAVAAKVTGAAHARLVWGADKFALMRGHFLRLRDEQPPETREDPLAEWLGGRLARYGERFSEDLACGQLTVDCVPGSLRPGFGADVPRVPMRYVPYNGRSVVPDWLRRPPERPRVALTMGISAASRQDERMGTGQALLDALSGLDVEVVATLSAEQQAELTRVPADVRLVGYAPLHALAPTCAAVVHHGGWGTLATLTACGVPQLMLPNPLDQPLLARAVARQGAGLALAEGETTAAHVRAGLERLLAGPSFAEAARRLRAEVLAMPSPNEVVPELERLTEERRSRPPAGAPR</sequence>
<dbReference type="NCBIfam" id="TIGR04516">
    <property type="entry name" value="glycosyl_450act"/>
    <property type="match status" value="1"/>
</dbReference>
<evidence type="ECO:0000313" key="8">
    <source>
        <dbReference type="EMBL" id="MFI7443489.1"/>
    </source>
</evidence>
<keyword evidence="3" id="KW-0808">Transferase</keyword>
<keyword evidence="9" id="KW-1185">Reference proteome</keyword>
<comment type="caution">
    <text evidence="8">The sequence shown here is derived from an EMBL/GenBank/DDBJ whole genome shotgun (WGS) entry which is preliminary data.</text>
</comment>
<dbReference type="Pfam" id="PF21036">
    <property type="entry name" value="EryCIII-like_N"/>
    <property type="match status" value="1"/>
</dbReference>
<dbReference type="InterPro" id="IPR030953">
    <property type="entry name" value="Glycosyl_450act"/>
</dbReference>
<dbReference type="PANTHER" id="PTHR48050:SF13">
    <property type="entry name" value="STEROL 3-BETA-GLUCOSYLTRANSFERASE UGT80A2"/>
    <property type="match status" value="1"/>
</dbReference>
<keyword evidence="4" id="KW-0045">Antibiotic biosynthesis</keyword>
<dbReference type="InterPro" id="IPR010610">
    <property type="entry name" value="EryCIII-like_C"/>
</dbReference>
<feature type="region of interest" description="Disordered" evidence="5">
    <location>
        <begin position="411"/>
        <end position="430"/>
    </location>
</feature>
<reference evidence="8 9" key="1">
    <citation type="submission" date="2024-10" db="EMBL/GenBank/DDBJ databases">
        <title>The Natural Products Discovery Center: Release of the First 8490 Sequenced Strains for Exploring Actinobacteria Biosynthetic Diversity.</title>
        <authorList>
            <person name="Kalkreuter E."/>
            <person name="Kautsar S.A."/>
            <person name="Yang D."/>
            <person name="Bader C.D."/>
            <person name="Teijaro C.N."/>
            <person name="Fluegel L."/>
            <person name="Davis C.M."/>
            <person name="Simpson J.R."/>
            <person name="Lauterbach L."/>
            <person name="Steele A.D."/>
            <person name="Gui C."/>
            <person name="Meng S."/>
            <person name="Li G."/>
            <person name="Viehrig K."/>
            <person name="Ye F."/>
            <person name="Su P."/>
            <person name="Kiefer A.F."/>
            <person name="Nichols A."/>
            <person name="Cepeda A.J."/>
            <person name="Yan W."/>
            <person name="Fan B."/>
            <person name="Jiang Y."/>
            <person name="Adhikari A."/>
            <person name="Zheng C.-J."/>
            <person name="Schuster L."/>
            <person name="Cowan T.M."/>
            <person name="Smanski M.J."/>
            <person name="Chevrette M.G."/>
            <person name="De Carvalho L.P.S."/>
            <person name="Shen B."/>
        </authorList>
    </citation>
    <scope>NUCLEOTIDE SEQUENCE [LARGE SCALE GENOMIC DNA]</scope>
    <source>
        <strain evidence="8 9">NPDC049503</strain>
    </source>
</reference>
<dbReference type="CDD" id="cd03784">
    <property type="entry name" value="GT1_Gtf-like"/>
    <property type="match status" value="1"/>
</dbReference>